<dbReference type="GO" id="GO:0008270">
    <property type="term" value="F:zinc ion binding"/>
    <property type="evidence" value="ECO:0007669"/>
    <property type="project" value="UniProtKB-KW"/>
</dbReference>
<evidence type="ECO:0000256" key="2">
    <source>
        <dbReference type="ARBA" id="ARBA00022771"/>
    </source>
</evidence>
<dbReference type="InterPro" id="IPR013083">
    <property type="entry name" value="Znf_RING/FYVE/PHD"/>
</dbReference>
<dbReference type="InterPro" id="IPR011011">
    <property type="entry name" value="Znf_FYVE_PHD"/>
</dbReference>
<evidence type="ECO:0000256" key="1">
    <source>
        <dbReference type="ARBA" id="ARBA00022723"/>
    </source>
</evidence>
<dbReference type="SMART" id="SM00249">
    <property type="entry name" value="PHD"/>
    <property type="match status" value="1"/>
</dbReference>
<evidence type="ECO:0000256" key="4">
    <source>
        <dbReference type="SAM" id="MobiDB-lite"/>
    </source>
</evidence>
<feature type="compositionally biased region" description="Basic and acidic residues" evidence="4">
    <location>
        <begin position="229"/>
        <end position="244"/>
    </location>
</feature>
<feature type="domain" description="Zinc finger PHD-type" evidence="5">
    <location>
        <begin position="298"/>
        <end position="356"/>
    </location>
</feature>
<feature type="compositionally biased region" description="Low complexity" evidence="4">
    <location>
        <begin position="152"/>
        <end position="163"/>
    </location>
</feature>
<accession>A0AAI8YR84</accession>
<gene>
    <name evidence="6" type="ORF">LECACI_7A000266</name>
</gene>
<evidence type="ECO:0000313" key="7">
    <source>
        <dbReference type="Proteomes" id="UP001296104"/>
    </source>
</evidence>
<comment type="caution">
    <text evidence="6">The sequence shown here is derived from an EMBL/GenBank/DDBJ whole genome shotgun (WGS) entry which is preliminary data.</text>
</comment>
<keyword evidence="2" id="KW-0863">Zinc-finger</keyword>
<keyword evidence="3" id="KW-0862">Zinc</keyword>
<evidence type="ECO:0000256" key="3">
    <source>
        <dbReference type="ARBA" id="ARBA00022833"/>
    </source>
</evidence>
<evidence type="ECO:0000313" key="6">
    <source>
        <dbReference type="EMBL" id="CAK3758494.1"/>
    </source>
</evidence>
<reference evidence="6" key="1">
    <citation type="submission" date="2023-11" db="EMBL/GenBank/DDBJ databases">
        <authorList>
            <person name="Alioto T."/>
            <person name="Alioto T."/>
            <person name="Gomez Garrido J."/>
        </authorList>
    </citation>
    <scope>NUCLEOTIDE SEQUENCE</scope>
</reference>
<keyword evidence="7" id="KW-1185">Reference proteome</keyword>
<dbReference type="PROSITE" id="PS01359">
    <property type="entry name" value="ZF_PHD_1"/>
    <property type="match status" value="1"/>
</dbReference>
<feature type="compositionally biased region" description="Polar residues" evidence="4">
    <location>
        <begin position="201"/>
        <end position="227"/>
    </location>
</feature>
<dbReference type="InterPro" id="IPR019786">
    <property type="entry name" value="Zinc_finger_PHD-type_CS"/>
</dbReference>
<dbReference type="Proteomes" id="UP001296104">
    <property type="component" value="Unassembled WGS sequence"/>
</dbReference>
<dbReference type="InterPro" id="IPR001965">
    <property type="entry name" value="Znf_PHD"/>
</dbReference>
<proteinExistence type="predicted"/>
<dbReference type="AlphaFoldDB" id="A0AAI8YR84"/>
<protein>
    <recommendedName>
        <fullName evidence="5">Zinc finger PHD-type domain-containing protein</fullName>
    </recommendedName>
</protein>
<keyword evidence="1" id="KW-0479">Metal-binding</keyword>
<evidence type="ECO:0000259" key="5">
    <source>
        <dbReference type="SMART" id="SM00249"/>
    </source>
</evidence>
<feature type="region of interest" description="Disordered" evidence="4">
    <location>
        <begin position="83"/>
        <end position="270"/>
    </location>
</feature>
<dbReference type="Gene3D" id="3.30.40.10">
    <property type="entry name" value="Zinc/RING finger domain, C3HC4 (zinc finger)"/>
    <property type="match status" value="1"/>
</dbReference>
<dbReference type="EMBL" id="CAVMBE010000001">
    <property type="protein sequence ID" value="CAK3758494.1"/>
    <property type="molecule type" value="Genomic_DNA"/>
</dbReference>
<sequence>MAETLGAVSLIINDSYTKDAYVRRRVGFLDRHPEFKAHPSLFPIARRDADEVFAGQPAELSCQAVRARELVCEIEPLLPFPTTGNMETLDGHASYPPTEWTPGSVPGPRAAELPRTPTPPIADTEPVVSSLAGRPVKLPVKIPRGSKRPRDSTPSASESSESSSSDEDTTPQPASKRPKLTLKAPSRPRPTIKTAPRKTSQRSTASQTNKATQTDAGATTNARNSPTDRIARIARGEIVPKSKQEATQAQARRKHSLLAESSGKGKGTARRIPDLMPEFFEKHNFTQTEREGNDQIIRCVCGATADDHRAGEEWIGCSGELCGGCWQHVACLGEAVAAEKEMRESEEYEYYCHLCDPMRHRKTLQRLRRGEVIQH</sequence>
<name>A0AAI8YR84_9PEZI</name>
<organism evidence="6 7">
    <name type="scientific">Lecanosticta acicola</name>
    <dbReference type="NCBI Taxonomy" id="111012"/>
    <lineage>
        <taxon>Eukaryota</taxon>
        <taxon>Fungi</taxon>
        <taxon>Dikarya</taxon>
        <taxon>Ascomycota</taxon>
        <taxon>Pezizomycotina</taxon>
        <taxon>Dothideomycetes</taxon>
        <taxon>Dothideomycetidae</taxon>
        <taxon>Mycosphaerellales</taxon>
        <taxon>Mycosphaerellaceae</taxon>
        <taxon>Lecanosticta</taxon>
    </lineage>
</organism>
<dbReference type="SUPFAM" id="SSF57903">
    <property type="entry name" value="FYVE/PHD zinc finger"/>
    <property type="match status" value="1"/>
</dbReference>